<dbReference type="EMBL" id="FNQR01000004">
    <property type="protein sequence ID" value="SEA37693.1"/>
    <property type="molecule type" value="Genomic_DNA"/>
</dbReference>
<evidence type="ECO:0000256" key="1">
    <source>
        <dbReference type="SAM" id="Coils"/>
    </source>
</evidence>
<dbReference type="RefSeq" id="WP_093043719.1">
    <property type="nucleotide sequence ID" value="NZ_FNQR01000004.1"/>
</dbReference>
<dbReference type="AlphaFoldDB" id="A0A1H4AP75"/>
<accession>A0A1H4AP75</accession>
<keyword evidence="3" id="KW-1185">Reference proteome</keyword>
<proteinExistence type="predicted"/>
<organism evidence="2 3">
    <name type="scientific">Thalassobacillus cyri</name>
    <dbReference type="NCBI Taxonomy" id="571932"/>
    <lineage>
        <taxon>Bacteria</taxon>
        <taxon>Bacillati</taxon>
        <taxon>Bacillota</taxon>
        <taxon>Bacilli</taxon>
        <taxon>Bacillales</taxon>
        <taxon>Bacillaceae</taxon>
        <taxon>Thalassobacillus</taxon>
    </lineage>
</organism>
<dbReference type="Proteomes" id="UP000198584">
    <property type="component" value="Unassembled WGS sequence"/>
</dbReference>
<feature type="coiled-coil region" evidence="1">
    <location>
        <begin position="131"/>
        <end position="190"/>
    </location>
</feature>
<evidence type="ECO:0000313" key="3">
    <source>
        <dbReference type="Proteomes" id="UP000198584"/>
    </source>
</evidence>
<protein>
    <submittedName>
        <fullName evidence="2">Uncharacterized protein</fullName>
    </submittedName>
</protein>
<evidence type="ECO:0000313" key="2">
    <source>
        <dbReference type="EMBL" id="SEA37693.1"/>
    </source>
</evidence>
<sequence length="196" mass="22599">MNKLRGMLALLALMTVLASTSALLVIMIKGPEETTEDNWKTSVQSDFELEADKQISWEEPITEKPISTLPYRDEVQKQEVTAENIKNDFQPKLNELEKQVNVRIDELIENAVTEYQEQVESGEAVSFVQLYQKYTKAAEELEKKTDEAFQEIYSDYQNELKTNGLSPAEAEDLKKQYEETKENIRTNLLREVASRN</sequence>
<gene>
    <name evidence="2" type="ORF">SAMN05421743_104161</name>
</gene>
<keyword evidence="1" id="KW-0175">Coiled coil</keyword>
<name>A0A1H4AP75_9BACI</name>
<dbReference type="OrthoDB" id="2452361at2"/>
<reference evidence="2 3" key="1">
    <citation type="submission" date="2016-10" db="EMBL/GenBank/DDBJ databases">
        <authorList>
            <person name="de Groot N.N."/>
        </authorList>
    </citation>
    <scope>NUCLEOTIDE SEQUENCE [LARGE SCALE GENOMIC DNA]</scope>
    <source>
        <strain evidence="2 3">CCM7597</strain>
    </source>
</reference>